<dbReference type="SFLD" id="SFLDS00019">
    <property type="entry name" value="Glutathione_Transferase_(cytos"/>
    <property type="match status" value="1"/>
</dbReference>
<dbReference type="SUPFAM" id="SSF52833">
    <property type="entry name" value="Thioredoxin-like"/>
    <property type="match status" value="1"/>
</dbReference>
<organism evidence="8 9">
    <name type="scientific">Cytospora mali</name>
    <name type="common">Apple Valsa canker fungus</name>
    <name type="synonym">Valsa mali</name>
    <dbReference type="NCBI Taxonomy" id="578113"/>
    <lineage>
        <taxon>Eukaryota</taxon>
        <taxon>Fungi</taxon>
        <taxon>Dikarya</taxon>
        <taxon>Ascomycota</taxon>
        <taxon>Pezizomycotina</taxon>
        <taxon>Sordariomycetes</taxon>
        <taxon>Sordariomycetidae</taxon>
        <taxon>Diaporthales</taxon>
        <taxon>Cytosporaceae</taxon>
        <taxon>Cytospora</taxon>
    </lineage>
</organism>
<dbReference type="EC" id="2.5.1.18" evidence="2"/>
<dbReference type="SFLD" id="SFLDG00358">
    <property type="entry name" value="Main_(cytGST)"/>
    <property type="match status" value="1"/>
</dbReference>
<evidence type="ECO:0000256" key="4">
    <source>
        <dbReference type="ARBA" id="ARBA00047960"/>
    </source>
</evidence>
<keyword evidence="9" id="KW-1185">Reference proteome</keyword>
<evidence type="ECO:0000313" key="8">
    <source>
        <dbReference type="EMBL" id="KUI72018.1"/>
    </source>
</evidence>
<protein>
    <recommendedName>
        <fullName evidence="2">glutathione transferase</fullName>
        <ecNumber evidence="2">2.5.1.18</ecNumber>
    </recommendedName>
</protein>
<dbReference type="SUPFAM" id="SSF47616">
    <property type="entry name" value="GST C-terminal domain-like"/>
    <property type="match status" value="1"/>
</dbReference>
<evidence type="ECO:0000313" key="9">
    <source>
        <dbReference type="Proteomes" id="UP000078559"/>
    </source>
</evidence>
<dbReference type="InterPro" id="IPR004045">
    <property type="entry name" value="Glutathione_S-Trfase_N"/>
</dbReference>
<dbReference type="InterPro" id="IPR036282">
    <property type="entry name" value="Glutathione-S-Trfase_C_sf"/>
</dbReference>
<dbReference type="Gene3D" id="3.40.30.10">
    <property type="entry name" value="Glutaredoxin"/>
    <property type="match status" value="1"/>
</dbReference>
<evidence type="ECO:0000256" key="3">
    <source>
        <dbReference type="ARBA" id="ARBA00022679"/>
    </source>
</evidence>
<evidence type="ECO:0000259" key="7">
    <source>
        <dbReference type="PROSITE" id="PS50405"/>
    </source>
</evidence>
<name>A0A194W7F7_CYTMA</name>
<dbReference type="PANTHER" id="PTHR44051">
    <property type="entry name" value="GLUTATHIONE S-TRANSFERASE-RELATED"/>
    <property type="match status" value="1"/>
</dbReference>
<dbReference type="PROSITE" id="PS50405">
    <property type="entry name" value="GST_CTER"/>
    <property type="match status" value="1"/>
</dbReference>
<dbReference type="SMR" id="A0A194W7F7"/>
<dbReference type="InterPro" id="IPR004046">
    <property type="entry name" value="GST_C"/>
</dbReference>
<dbReference type="InterPro" id="IPR036249">
    <property type="entry name" value="Thioredoxin-like_sf"/>
</dbReference>
<accession>A0A194W7F7</accession>
<dbReference type="InterPro" id="IPR040079">
    <property type="entry name" value="Glutathione_S-Trfase"/>
</dbReference>
<dbReference type="Pfam" id="PF02798">
    <property type="entry name" value="GST_N"/>
    <property type="match status" value="1"/>
</dbReference>
<dbReference type="Proteomes" id="UP000078559">
    <property type="component" value="Chromosome 8"/>
</dbReference>
<evidence type="ECO:0000256" key="1">
    <source>
        <dbReference type="ARBA" id="ARBA00007409"/>
    </source>
</evidence>
<dbReference type="PROSITE" id="PS50404">
    <property type="entry name" value="GST_NTER"/>
    <property type="match status" value="1"/>
</dbReference>
<evidence type="ECO:0000256" key="2">
    <source>
        <dbReference type="ARBA" id="ARBA00012452"/>
    </source>
</evidence>
<evidence type="ECO:0000259" key="6">
    <source>
        <dbReference type="PROSITE" id="PS50404"/>
    </source>
</evidence>
<sequence>MTKPIRVWMAPPGPNPWKVVLVLEELQVPYEINSFKFEEIKQKPFIDINPNGRVPGKFLPGHSGTLALALALALTLTQNTGFGLPSHLTAIEDPNTGITLWETGAIITYLIEVYDQAHILSYETLKERHHCNQWLHFQVSGQGPYFGQAGWFTVLHSEKLPSAIERYQNEVRRIHGVLEGWLQDRDWLVGDKITYADLAFSTWNDRSDAVLQCAPEDKFKGFPRVQAWHERMTSRPSWKKAMDTRARLMDEQNLDWNGMPKGLKSMAEYEAKIKADREAASAAST</sequence>
<dbReference type="CDD" id="cd10293">
    <property type="entry name" value="GST_C_Ure2p"/>
    <property type="match status" value="1"/>
</dbReference>
<dbReference type="EMBL" id="CM003105">
    <property type="protein sequence ID" value="KUI72018.1"/>
    <property type="molecule type" value="Genomic_DNA"/>
</dbReference>
<comment type="catalytic activity">
    <reaction evidence="4">
        <text>RX + glutathione = an S-substituted glutathione + a halide anion + H(+)</text>
        <dbReference type="Rhea" id="RHEA:16437"/>
        <dbReference type="ChEBI" id="CHEBI:15378"/>
        <dbReference type="ChEBI" id="CHEBI:16042"/>
        <dbReference type="ChEBI" id="CHEBI:17792"/>
        <dbReference type="ChEBI" id="CHEBI:57925"/>
        <dbReference type="ChEBI" id="CHEBI:90779"/>
        <dbReference type="EC" id="2.5.1.18"/>
    </reaction>
</comment>
<dbReference type="GO" id="GO:0004364">
    <property type="term" value="F:glutathione transferase activity"/>
    <property type="evidence" value="ECO:0007669"/>
    <property type="project" value="UniProtKB-EC"/>
</dbReference>
<gene>
    <name evidence="8" type="ORF">VM1G_08104</name>
</gene>
<dbReference type="OrthoDB" id="422574at2759"/>
<keyword evidence="3" id="KW-0808">Transferase</keyword>
<dbReference type="PANTHER" id="PTHR44051:SF20">
    <property type="entry name" value="GLUTATHIONE TRANSFERASE 1 (EUROFUNG)"/>
    <property type="match status" value="1"/>
</dbReference>
<dbReference type="Pfam" id="PF00043">
    <property type="entry name" value="GST_C"/>
    <property type="match status" value="1"/>
</dbReference>
<evidence type="ECO:0000256" key="5">
    <source>
        <dbReference type="RuleBase" id="RU003494"/>
    </source>
</evidence>
<comment type="similarity">
    <text evidence="1 5">Belongs to the GST superfamily.</text>
</comment>
<dbReference type="Gene3D" id="1.20.1050.10">
    <property type="match status" value="1"/>
</dbReference>
<feature type="domain" description="GST N-terminal" evidence="6">
    <location>
        <begin position="3"/>
        <end position="118"/>
    </location>
</feature>
<reference evidence="8" key="1">
    <citation type="submission" date="2014-12" db="EMBL/GenBank/DDBJ databases">
        <title>Genome Sequence of Valsa Canker Pathogens Uncovers a Specific Adaption of Colonization on Woody Bark.</title>
        <authorList>
            <person name="Yin Z."/>
            <person name="Liu H."/>
            <person name="Gao X."/>
            <person name="Li Z."/>
            <person name="Song N."/>
            <person name="Ke X."/>
            <person name="Dai Q."/>
            <person name="Wu Y."/>
            <person name="Sun Y."/>
            <person name="Xu J.-R."/>
            <person name="Kang Z.K."/>
            <person name="Wang L."/>
            <person name="Huang L."/>
        </authorList>
    </citation>
    <scope>NUCLEOTIDE SEQUENCE [LARGE SCALE GENOMIC DNA]</scope>
    <source>
        <strain evidence="8">03-8</strain>
    </source>
</reference>
<proteinExistence type="inferred from homology"/>
<dbReference type="InterPro" id="IPR010987">
    <property type="entry name" value="Glutathione-S-Trfase_C-like"/>
</dbReference>
<feature type="domain" description="GST C-terminal" evidence="7">
    <location>
        <begin position="124"/>
        <end position="256"/>
    </location>
</feature>
<dbReference type="AlphaFoldDB" id="A0A194W7F7"/>